<accession>A0A917J7P6</accession>
<reference evidence="1" key="1">
    <citation type="journal article" date="2014" name="Int. J. Syst. Evol. Microbiol.">
        <title>Complete genome sequence of Corynebacterium casei LMG S-19264T (=DSM 44701T), isolated from a smear-ripened cheese.</title>
        <authorList>
            <consortium name="US DOE Joint Genome Institute (JGI-PGF)"/>
            <person name="Walter F."/>
            <person name="Albersmeier A."/>
            <person name="Kalinowski J."/>
            <person name="Ruckert C."/>
        </authorList>
    </citation>
    <scope>NUCLEOTIDE SEQUENCE</scope>
    <source>
        <strain evidence="1">CCM 8711</strain>
    </source>
</reference>
<dbReference type="EMBL" id="BMDO01000001">
    <property type="protein sequence ID" value="GGI48824.1"/>
    <property type="molecule type" value="Genomic_DNA"/>
</dbReference>
<name>A0A917J7P6_9SPHI</name>
<evidence type="ECO:0000313" key="1">
    <source>
        <dbReference type="EMBL" id="GGI48824.1"/>
    </source>
</evidence>
<dbReference type="Proteomes" id="UP000662074">
    <property type="component" value="Unassembled WGS sequence"/>
</dbReference>
<organism evidence="1 2">
    <name type="scientific">Mucilaginibacter galii</name>
    <dbReference type="NCBI Taxonomy" id="2005073"/>
    <lineage>
        <taxon>Bacteria</taxon>
        <taxon>Pseudomonadati</taxon>
        <taxon>Bacteroidota</taxon>
        <taxon>Sphingobacteriia</taxon>
        <taxon>Sphingobacteriales</taxon>
        <taxon>Sphingobacteriaceae</taxon>
        <taxon>Mucilaginibacter</taxon>
    </lineage>
</organism>
<gene>
    <name evidence="1" type="ORF">GCM10011425_00360</name>
</gene>
<comment type="caution">
    <text evidence="1">The sequence shown here is derived from an EMBL/GenBank/DDBJ whole genome shotgun (WGS) entry which is preliminary data.</text>
</comment>
<sequence>MNGLDFWNNSYAITADRKPKYGWIRTNKILTMKSGKTGTLTYRANWTNQQKEVILEETTIFTFIGTTNQRTIDRVTTLKAIQPAIFNDLKDGLIGLRLAHSLQMPDSITKKTRDTIPTGNYLTSNGKTGNKVWGTRAAWCMAYGKIGTDSISVAMIDHPANPNFPTFWHARGYGLFAANPLGEKVFTNGKSAKNLSLKTGQSVTFKYRVVISNGKQSLSTGQVNALAKAFASN</sequence>
<evidence type="ECO:0000313" key="2">
    <source>
        <dbReference type="Proteomes" id="UP000662074"/>
    </source>
</evidence>
<keyword evidence="2" id="KW-1185">Reference proteome</keyword>
<proteinExistence type="predicted"/>
<dbReference type="AlphaFoldDB" id="A0A917J7P6"/>
<dbReference type="InterPro" id="IPR029475">
    <property type="entry name" value="DUF6807"/>
</dbReference>
<reference evidence="1" key="2">
    <citation type="submission" date="2020-09" db="EMBL/GenBank/DDBJ databases">
        <authorList>
            <person name="Sun Q."/>
            <person name="Sedlacek I."/>
        </authorList>
    </citation>
    <scope>NUCLEOTIDE SEQUENCE</scope>
    <source>
        <strain evidence="1">CCM 8711</strain>
    </source>
</reference>
<dbReference type="Pfam" id="PF14100">
    <property type="entry name" value="DUF6807"/>
    <property type="match status" value="1"/>
</dbReference>
<protein>
    <submittedName>
        <fullName evidence="1">Uncharacterized protein</fullName>
    </submittedName>
</protein>